<dbReference type="InterPro" id="IPR027381">
    <property type="entry name" value="LytR/CpsA/Psr_C"/>
</dbReference>
<feature type="region of interest" description="Disordered" evidence="1">
    <location>
        <begin position="63"/>
        <end position="130"/>
    </location>
</feature>
<dbReference type="Proteomes" id="UP000092596">
    <property type="component" value="Chromosome"/>
</dbReference>
<proteinExistence type="predicted"/>
<dbReference type="RefSeq" id="WP_065247200.1">
    <property type="nucleotide sequence ID" value="NZ_CP012117.1"/>
</dbReference>
<dbReference type="KEGG" id="dva:DAD186_02890"/>
<organism evidence="4 5">
    <name type="scientific">Dermabacter vaginalis</name>
    <dbReference type="NCBI Taxonomy" id="1630135"/>
    <lineage>
        <taxon>Bacteria</taxon>
        <taxon>Bacillati</taxon>
        <taxon>Actinomycetota</taxon>
        <taxon>Actinomycetes</taxon>
        <taxon>Micrococcales</taxon>
        <taxon>Dermabacteraceae</taxon>
        <taxon>Dermabacter</taxon>
    </lineage>
</organism>
<dbReference type="EMBL" id="CP012117">
    <property type="protein sequence ID" value="ANP26848.1"/>
    <property type="molecule type" value="Genomic_DNA"/>
</dbReference>
<feature type="domain" description="LytR/CpsA/Psr regulator C-terminal" evidence="3">
    <location>
        <begin position="121"/>
        <end position="198"/>
    </location>
</feature>
<evidence type="ECO:0000259" key="3">
    <source>
        <dbReference type="Pfam" id="PF13399"/>
    </source>
</evidence>
<dbReference type="PATRIC" id="fig|1630135.4.peg.291"/>
<feature type="transmembrane region" description="Helical" evidence="2">
    <location>
        <begin position="38"/>
        <end position="58"/>
    </location>
</feature>
<sequence length="219" mass="23122">MADQSTYPYEPDQFDREADQVGAHGAHRAEEPFFKRNLSTIIVIVAALVALALVLWAVSGLGKGSENSPAPVESSTSAPAASGEDAPVASDNGGDRGDNGGEDATEKPSEEAAPEVDRESPVLVLNGKRKQGMAGRWQKALEEQGWTKVDTDTGKRSKSAGVYYKNDEDQATAEALAKYVGVEAEKTDKYKANITVVIIDEPGDLAEVDNAGQGGDEGQ</sequence>
<evidence type="ECO:0000256" key="2">
    <source>
        <dbReference type="SAM" id="Phobius"/>
    </source>
</evidence>
<gene>
    <name evidence="4" type="ORF">DAD186_02890</name>
</gene>
<evidence type="ECO:0000313" key="4">
    <source>
        <dbReference type="EMBL" id="ANP26848.1"/>
    </source>
</evidence>
<protein>
    <recommendedName>
        <fullName evidence="3">LytR/CpsA/Psr regulator C-terminal domain-containing protein</fullName>
    </recommendedName>
</protein>
<feature type="compositionally biased region" description="Basic and acidic residues" evidence="1">
    <location>
        <begin position="93"/>
        <end position="120"/>
    </location>
</feature>
<evidence type="ECO:0000313" key="5">
    <source>
        <dbReference type="Proteomes" id="UP000092596"/>
    </source>
</evidence>
<keyword evidence="2" id="KW-1133">Transmembrane helix</keyword>
<keyword evidence="2" id="KW-0812">Transmembrane</keyword>
<keyword evidence="2" id="KW-0472">Membrane</keyword>
<reference evidence="4 5" key="1">
    <citation type="submission" date="2015-06" db="EMBL/GenBank/DDBJ databases">
        <title>Investigation of pathophysiology for high-risk pregnancy and development of treatment modality based on it.</title>
        <authorList>
            <person name="Kim B.-C."/>
            <person name="Lim S."/>
        </authorList>
    </citation>
    <scope>NUCLEOTIDE SEQUENCE [LARGE SCALE GENOMIC DNA]</scope>
    <source>
        <strain evidence="4 5">AD1-86</strain>
    </source>
</reference>
<dbReference type="Pfam" id="PF13399">
    <property type="entry name" value="LytR_C"/>
    <property type="match status" value="1"/>
</dbReference>
<dbReference type="AlphaFoldDB" id="A0A1B0ZFX5"/>
<evidence type="ECO:0000256" key="1">
    <source>
        <dbReference type="SAM" id="MobiDB-lite"/>
    </source>
</evidence>
<name>A0A1B0ZFX5_9MICO</name>
<dbReference type="STRING" id="1630135.DAD186_02890"/>
<dbReference type="Gene3D" id="3.30.70.2390">
    <property type="match status" value="1"/>
</dbReference>
<accession>A0A1B0ZFX5</accession>
<feature type="compositionally biased region" description="Polar residues" evidence="1">
    <location>
        <begin position="65"/>
        <end position="79"/>
    </location>
</feature>